<proteinExistence type="predicted"/>
<evidence type="ECO:0000313" key="2">
    <source>
        <dbReference type="Proteomes" id="UP000050384"/>
    </source>
</evidence>
<dbReference type="EMBL" id="LJRI01000968">
    <property type="protein sequence ID" value="KPY81685.1"/>
    <property type="molecule type" value="Genomic_DNA"/>
</dbReference>
<dbReference type="AlphaFoldDB" id="A0A0Q0C2Q6"/>
<accession>A0A0Q0C2Q6</accession>
<reference evidence="1 2" key="1">
    <citation type="submission" date="2015-09" db="EMBL/GenBank/DDBJ databases">
        <title>Genome announcement of multiple Pseudomonas syringae strains.</title>
        <authorList>
            <person name="Thakur S."/>
            <person name="Wang P.W."/>
            <person name="Gong Y."/>
            <person name="Weir B.S."/>
            <person name="Guttman D.S."/>
        </authorList>
    </citation>
    <scope>NUCLEOTIDE SEQUENCE [LARGE SCALE GENOMIC DNA]</scope>
    <source>
        <strain evidence="1 2">ICMP16929</strain>
    </source>
</reference>
<evidence type="ECO:0000313" key="1">
    <source>
        <dbReference type="EMBL" id="KPY81685.1"/>
    </source>
</evidence>
<dbReference type="Proteomes" id="UP000050384">
    <property type="component" value="Unassembled WGS sequence"/>
</dbReference>
<protein>
    <submittedName>
        <fullName evidence="1">Uncharacterized protein</fullName>
    </submittedName>
</protein>
<name>A0A0Q0C2Q6_PSESX</name>
<sequence length="404" mass="45057">MRIGRRFEADGDFSAAGTHALACAQIKRHAHPAPVVDHDLERHIGFRRTVRLDPIFLAITDNLLVAHRALRILTAYRIGQCFLFVPRPDRAHHLGFFATDRVGTEGRGGLHRDHRQQLEQVIGHHVAQCTGVLVKTATGLDTHGFRGGDLHVVDVVVVTERLEQAIGETADQNVLHRLLAQVMVDPVDLFFAHDLEQAAIERHCTGQIGAERLFDNYPAEPVIGFLQQTGRPQALGHFAEEPRRGGQIKHRIFRTGALDLAGDVLIGRIIEKVTLHIADTLGQRAPQRRIERVLATAGNFAGGLVANEIFEFFGEVRIADRVMIDADDVQPFIHQTVARQVVKRRHQQTLDQVTMCTEQKQGGWGRNFGFLLGTAARQTHYLGSLWPPNPKRMADSILSAYELV</sequence>
<gene>
    <name evidence="1" type="ORF">ALO94_05590</name>
</gene>
<comment type="caution">
    <text evidence="1">The sequence shown here is derived from an EMBL/GenBank/DDBJ whole genome shotgun (WGS) entry which is preliminary data.</text>
</comment>
<organism evidence="1 2">
    <name type="scientific">Pseudomonas syringae pv. spinaceae</name>
    <dbReference type="NCBI Taxonomy" id="264459"/>
    <lineage>
        <taxon>Bacteria</taxon>
        <taxon>Pseudomonadati</taxon>
        <taxon>Pseudomonadota</taxon>
        <taxon>Gammaproteobacteria</taxon>
        <taxon>Pseudomonadales</taxon>
        <taxon>Pseudomonadaceae</taxon>
        <taxon>Pseudomonas</taxon>
        <taxon>Pseudomonas syringae</taxon>
    </lineage>
</organism>